<dbReference type="InterPro" id="IPR016181">
    <property type="entry name" value="Acyl_CoA_acyltransferase"/>
</dbReference>
<keyword evidence="2 4" id="KW-0012">Acyltransferase</keyword>
<dbReference type="GO" id="GO:0008999">
    <property type="term" value="F:protein-N-terminal-alanine acetyltransferase activity"/>
    <property type="evidence" value="ECO:0007669"/>
    <property type="project" value="UniProtKB-EC"/>
</dbReference>
<evidence type="ECO:0000313" key="4">
    <source>
        <dbReference type="EMBL" id="MBA8954441.1"/>
    </source>
</evidence>
<name>A0A7W3LUB7_ACTNM</name>
<dbReference type="SUPFAM" id="SSF55729">
    <property type="entry name" value="Acyl-CoA N-acyltransferases (Nat)"/>
    <property type="match status" value="1"/>
</dbReference>
<dbReference type="EC" id="2.3.1.267" evidence="4"/>
<proteinExistence type="predicted"/>
<organism evidence="4 5">
    <name type="scientific">Actinomadura namibiensis</name>
    <dbReference type="NCBI Taxonomy" id="182080"/>
    <lineage>
        <taxon>Bacteria</taxon>
        <taxon>Bacillati</taxon>
        <taxon>Actinomycetota</taxon>
        <taxon>Actinomycetes</taxon>
        <taxon>Streptosporangiales</taxon>
        <taxon>Thermomonosporaceae</taxon>
        <taxon>Actinomadura</taxon>
    </lineage>
</organism>
<comment type="caution">
    <text evidence="4">The sequence shown here is derived from an EMBL/GenBank/DDBJ whole genome shotgun (WGS) entry which is preliminary data.</text>
</comment>
<evidence type="ECO:0000256" key="1">
    <source>
        <dbReference type="ARBA" id="ARBA00022679"/>
    </source>
</evidence>
<protein>
    <submittedName>
        <fullName evidence="4">Ribosomal-protein-alanine N-acetyltransferase</fullName>
        <ecNumber evidence="4">2.3.1.267</ecNumber>
    </submittedName>
</protein>
<dbReference type="InterPro" id="IPR050832">
    <property type="entry name" value="Bact_Acetyltransf"/>
</dbReference>
<reference evidence="4 5" key="1">
    <citation type="submission" date="2020-08" db="EMBL/GenBank/DDBJ databases">
        <title>Genomic Encyclopedia of Type Strains, Phase IV (KMG-IV): sequencing the most valuable type-strain genomes for metagenomic binning, comparative biology and taxonomic classification.</title>
        <authorList>
            <person name="Goeker M."/>
        </authorList>
    </citation>
    <scope>NUCLEOTIDE SEQUENCE [LARGE SCALE GENOMIC DNA]</scope>
    <source>
        <strain evidence="4 5">DSM 44197</strain>
    </source>
</reference>
<dbReference type="RefSeq" id="WP_312898158.1">
    <property type="nucleotide sequence ID" value="NZ_BAAALP010000021.1"/>
</dbReference>
<dbReference type="InterPro" id="IPR000182">
    <property type="entry name" value="GNAT_dom"/>
</dbReference>
<keyword evidence="5" id="KW-1185">Reference proteome</keyword>
<dbReference type="PROSITE" id="PS51186">
    <property type="entry name" value="GNAT"/>
    <property type="match status" value="1"/>
</dbReference>
<dbReference type="Proteomes" id="UP000572680">
    <property type="component" value="Unassembled WGS sequence"/>
</dbReference>
<dbReference type="AlphaFoldDB" id="A0A7W3LUB7"/>
<gene>
    <name evidence="4" type="ORF">HNR61_006098</name>
</gene>
<keyword evidence="1 4" id="KW-0808">Transferase</keyword>
<evidence type="ECO:0000313" key="5">
    <source>
        <dbReference type="Proteomes" id="UP000572680"/>
    </source>
</evidence>
<dbReference type="Pfam" id="PF00583">
    <property type="entry name" value="Acetyltransf_1"/>
    <property type="match status" value="1"/>
</dbReference>
<feature type="domain" description="N-acetyltransferase" evidence="3">
    <location>
        <begin position="5"/>
        <end position="152"/>
    </location>
</feature>
<sequence length="162" mass="17840">MSPGVLLRPMTEADLPAVHALERELFPEDAWSMEMLREELADQPRTRHYVVAEADGGIVGYAGLAVAADQGDVQTIAVRADQRGKGLGAALLTALLDEAAKRGADEVFLEVRADNPAARRLYERFGFERVGLRKRYYQPSGVDAVVMRRRARTGPVGFSRET</sequence>
<dbReference type="EMBL" id="JACJIA010000009">
    <property type="protein sequence ID" value="MBA8954441.1"/>
    <property type="molecule type" value="Genomic_DNA"/>
</dbReference>
<dbReference type="InterPro" id="IPR006464">
    <property type="entry name" value="AcTrfase_RimI/Ard1"/>
</dbReference>
<evidence type="ECO:0000259" key="3">
    <source>
        <dbReference type="PROSITE" id="PS51186"/>
    </source>
</evidence>
<evidence type="ECO:0000256" key="2">
    <source>
        <dbReference type="ARBA" id="ARBA00023315"/>
    </source>
</evidence>
<dbReference type="Gene3D" id="3.40.630.30">
    <property type="match status" value="1"/>
</dbReference>
<dbReference type="PANTHER" id="PTHR43877">
    <property type="entry name" value="AMINOALKYLPHOSPHONATE N-ACETYLTRANSFERASE-RELATED-RELATED"/>
    <property type="match status" value="1"/>
</dbReference>
<accession>A0A7W3LUB7</accession>
<dbReference type="NCBIfam" id="TIGR01575">
    <property type="entry name" value="rimI"/>
    <property type="match status" value="1"/>
</dbReference>